<sequence>MKRNIIDHHLQREMKMIMKLWSVCVCLMLVVGYSGAVRVGPSSGKSSTDDNGLVIRPIINGSLILSETQQHPVRDERTTRIAGPNNICMEVKNGDYHDGHDIVLSPCEPDSSDPKQLWTFKADGTIRSQIRQMVLDSLLRQLSQHTINYLMIFSCMPPTDPRWAKTIWELQRDGTMVNFGNGLVLTARSDFRNGSR</sequence>
<comment type="caution">
    <text evidence="2">The sequence shown here is derived from an EMBL/GenBank/DDBJ whole genome shotgun (WGS) entry which is preliminary data.</text>
</comment>
<dbReference type="PROSITE" id="PS50231">
    <property type="entry name" value="RICIN_B_LECTIN"/>
    <property type="match status" value="1"/>
</dbReference>
<dbReference type="SUPFAM" id="SSF50370">
    <property type="entry name" value="Ricin B-like lectins"/>
    <property type="match status" value="1"/>
</dbReference>
<reference evidence="2" key="1">
    <citation type="submission" date="2022-02" db="EMBL/GenBank/DDBJ databases">
        <authorList>
            <person name="Henning P.M."/>
            <person name="McCubbin A.G."/>
            <person name="Shore J.S."/>
        </authorList>
    </citation>
    <scope>NUCLEOTIDE SEQUENCE</scope>
    <source>
        <strain evidence="2">F60SS</strain>
        <tissue evidence="2">Leaves</tissue>
    </source>
</reference>
<reference evidence="2" key="2">
    <citation type="journal article" date="2023" name="Plants (Basel)">
        <title>Annotation of the Turnera subulata (Passifloraceae) Draft Genome Reveals the S-Locus Evolved after the Divergence of Turneroideae from Passifloroideae in a Stepwise Manner.</title>
        <authorList>
            <person name="Henning P.M."/>
            <person name="Roalson E.H."/>
            <person name="Mir W."/>
            <person name="McCubbin A.G."/>
            <person name="Shore J.S."/>
        </authorList>
    </citation>
    <scope>NUCLEOTIDE SEQUENCE</scope>
    <source>
        <strain evidence="2">F60SS</strain>
    </source>
</reference>
<name>A0A9Q0GCS2_9ROSI</name>
<dbReference type="InterPro" id="IPR000772">
    <property type="entry name" value="Ricin_B_lectin"/>
</dbReference>
<keyword evidence="3" id="KW-1185">Reference proteome</keyword>
<dbReference type="Proteomes" id="UP001141552">
    <property type="component" value="Unassembled WGS sequence"/>
</dbReference>
<protein>
    <recommendedName>
        <fullName evidence="1">Ricin B lectin domain-containing protein</fullName>
    </recommendedName>
</protein>
<dbReference type="Gene3D" id="2.80.10.50">
    <property type="match status" value="1"/>
</dbReference>
<dbReference type="AlphaFoldDB" id="A0A9Q0GCS2"/>
<dbReference type="InterPro" id="IPR035992">
    <property type="entry name" value="Ricin_B-like_lectins"/>
</dbReference>
<feature type="domain" description="Ricin B lectin" evidence="1">
    <location>
        <begin position="78"/>
        <end position="190"/>
    </location>
</feature>
<accession>A0A9Q0GCS2</accession>
<dbReference type="Pfam" id="PF00652">
    <property type="entry name" value="Ricin_B_lectin"/>
    <property type="match status" value="1"/>
</dbReference>
<gene>
    <name evidence="2" type="ORF">Tsubulata_006039</name>
</gene>
<proteinExistence type="predicted"/>
<organism evidence="2 3">
    <name type="scientific">Turnera subulata</name>
    <dbReference type="NCBI Taxonomy" id="218843"/>
    <lineage>
        <taxon>Eukaryota</taxon>
        <taxon>Viridiplantae</taxon>
        <taxon>Streptophyta</taxon>
        <taxon>Embryophyta</taxon>
        <taxon>Tracheophyta</taxon>
        <taxon>Spermatophyta</taxon>
        <taxon>Magnoliopsida</taxon>
        <taxon>eudicotyledons</taxon>
        <taxon>Gunneridae</taxon>
        <taxon>Pentapetalae</taxon>
        <taxon>rosids</taxon>
        <taxon>fabids</taxon>
        <taxon>Malpighiales</taxon>
        <taxon>Passifloraceae</taxon>
        <taxon>Turnera</taxon>
    </lineage>
</organism>
<evidence type="ECO:0000313" key="3">
    <source>
        <dbReference type="Proteomes" id="UP001141552"/>
    </source>
</evidence>
<evidence type="ECO:0000259" key="1">
    <source>
        <dbReference type="Pfam" id="PF00652"/>
    </source>
</evidence>
<evidence type="ECO:0000313" key="2">
    <source>
        <dbReference type="EMBL" id="KAJ4846412.1"/>
    </source>
</evidence>
<dbReference type="EMBL" id="JAKUCV010001432">
    <property type="protein sequence ID" value="KAJ4846412.1"/>
    <property type="molecule type" value="Genomic_DNA"/>
</dbReference>